<evidence type="ECO:0000256" key="2">
    <source>
        <dbReference type="ARBA" id="ARBA00004754"/>
    </source>
</evidence>
<name>A0A365PBN6_9ACTN</name>
<dbReference type="PANTHER" id="PTHR43466">
    <property type="entry name" value="2-OXO-4-HYDROXY-4-CARBOXY-5-UREIDOIMIDAZOLINE DECARBOXYLASE-RELATED"/>
    <property type="match status" value="1"/>
</dbReference>
<evidence type="ECO:0000256" key="1">
    <source>
        <dbReference type="ARBA" id="ARBA00001163"/>
    </source>
</evidence>
<dbReference type="Proteomes" id="UP000252187">
    <property type="component" value="Unassembled WGS sequence"/>
</dbReference>
<protein>
    <recommendedName>
        <fullName evidence="3">2-oxo-4-hydroxy-4-carboxy-5-ureidoimidazoline decarboxylase</fullName>
        <ecNumber evidence="3">4.1.1.97</ecNumber>
    </recommendedName>
</protein>
<dbReference type="NCBIfam" id="NF010372">
    <property type="entry name" value="PRK13798.1"/>
    <property type="match status" value="1"/>
</dbReference>
<gene>
    <name evidence="9" type="ORF">DQ226_05900</name>
</gene>
<dbReference type="EC" id="4.1.1.97" evidence="3"/>
<organism evidence="9 10">
    <name type="scientific">Dietzia maris</name>
    <dbReference type="NCBI Taxonomy" id="37915"/>
    <lineage>
        <taxon>Bacteria</taxon>
        <taxon>Bacillati</taxon>
        <taxon>Actinomycetota</taxon>
        <taxon>Actinomycetes</taxon>
        <taxon>Mycobacteriales</taxon>
        <taxon>Dietziaceae</taxon>
        <taxon>Dietzia</taxon>
    </lineage>
</organism>
<evidence type="ECO:0000256" key="3">
    <source>
        <dbReference type="ARBA" id="ARBA00012257"/>
    </source>
</evidence>
<feature type="domain" description="Oxo-4-hydroxy-4-carboxy-5-ureidoimidazoline decarboxylase" evidence="8">
    <location>
        <begin position="30"/>
        <end position="178"/>
    </location>
</feature>
<dbReference type="EMBL" id="QNTT01000011">
    <property type="protein sequence ID" value="RBA37876.1"/>
    <property type="molecule type" value="Genomic_DNA"/>
</dbReference>
<dbReference type="PANTHER" id="PTHR43466:SF1">
    <property type="entry name" value="2-OXO-4-HYDROXY-4-CARBOXY-5-UREIDOIMIDAZOLINE DECARBOXYLASE-RELATED"/>
    <property type="match status" value="1"/>
</dbReference>
<feature type="region of interest" description="Disordered" evidence="7">
    <location>
        <begin position="1"/>
        <end position="28"/>
    </location>
</feature>
<evidence type="ECO:0000313" key="10">
    <source>
        <dbReference type="Proteomes" id="UP000252187"/>
    </source>
</evidence>
<evidence type="ECO:0000256" key="6">
    <source>
        <dbReference type="ARBA" id="ARBA00023239"/>
    </source>
</evidence>
<dbReference type="InterPro" id="IPR036778">
    <property type="entry name" value="OHCU_decarboxylase_sf"/>
</dbReference>
<evidence type="ECO:0000256" key="7">
    <source>
        <dbReference type="SAM" id="MobiDB-lite"/>
    </source>
</evidence>
<dbReference type="GO" id="GO:0019628">
    <property type="term" value="P:urate catabolic process"/>
    <property type="evidence" value="ECO:0007669"/>
    <property type="project" value="TreeGrafter"/>
</dbReference>
<accession>A0A365PBN6</accession>
<evidence type="ECO:0000313" key="9">
    <source>
        <dbReference type="EMBL" id="RBA37876.1"/>
    </source>
</evidence>
<evidence type="ECO:0000259" key="8">
    <source>
        <dbReference type="Pfam" id="PF09349"/>
    </source>
</evidence>
<dbReference type="AlphaFoldDB" id="A0A365PBN6"/>
<comment type="pathway">
    <text evidence="2">Purine metabolism; urate degradation; (S)-allantoin from urate: step 3/3.</text>
</comment>
<keyword evidence="6" id="KW-0456">Lyase</keyword>
<proteinExistence type="predicted"/>
<dbReference type="Pfam" id="PF09349">
    <property type="entry name" value="OHCU_decarbox"/>
    <property type="match status" value="1"/>
</dbReference>
<reference evidence="9 10" key="1">
    <citation type="submission" date="2018-06" db="EMBL/GenBank/DDBJ databases">
        <title>Whole genome sequencing of four bacterial strains from South Shetland trench revealing bio-synthetic gene clusters.</title>
        <authorList>
            <person name="Abdel-Mageed W.M."/>
            <person name="Lehri B."/>
            <person name="Jarmusch S.A."/>
            <person name="Miranda K."/>
            <person name="Goodfellow M."/>
            <person name="Jaspars M."/>
            <person name="Karlyshev A.V."/>
        </authorList>
    </citation>
    <scope>NUCLEOTIDE SEQUENCE [LARGE SCALE GENOMIC DNA]</scope>
    <source>
        <strain evidence="9 10">SST1</strain>
    </source>
</reference>
<evidence type="ECO:0000256" key="5">
    <source>
        <dbReference type="ARBA" id="ARBA00022793"/>
    </source>
</evidence>
<evidence type="ECO:0000256" key="4">
    <source>
        <dbReference type="ARBA" id="ARBA00022631"/>
    </source>
</evidence>
<comment type="caution">
    <text evidence="9">The sequence shown here is derived from an EMBL/GenBank/DDBJ whole genome shotgun (WGS) entry which is preliminary data.</text>
</comment>
<dbReference type="GO" id="GO:0006144">
    <property type="term" value="P:purine nucleobase metabolic process"/>
    <property type="evidence" value="ECO:0007669"/>
    <property type="project" value="UniProtKB-KW"/>
</dbReference>
<keyword evidence="4" id="KW-0659">Purine metabolism</keyword>
<sequence length="187" mass="19622">MMTTSPSDDSPSDHYGSDDSALAPGLGGFNSADAARLTPVLTDLSESAEWAREIVGARPFPTVEALLAAARGVLAGQDDDEVIAAVRAHPPIGARGPVSDASAREQSAAARADAETARALAEGQARYAEHFGRGFLVCATGLSAEQVLAEIDRRLALPPEQDLVETREHLARINALRLGRLLEEGTL</sequence>
<comment type="catalytic activity">
    <reaction evidence="1">
        <text>5-hydroxy-2-oxo-4-ureido-2,5-dihydro-1H-imidazole-5-carboxylate + H(+) = (S)-allantoin + CO2</text>
        <dbReference type="Rhea" id="RHEA:26301"/>
        <dbReference type="ChEBI" id="CHEBI:15378"/>
        <dbReference type="ChEBI" id="CHEBI:15678"/>
        <dbReference type="ChEBI" id="CHEBI:16526"/>
        <dbReference type="ChEBI" id="CHEBI:58639"/>
        <dbReference type="EC" id="4.1.1.97"/>
    </reaction>
</comment>
<dbReference type="SUPFAM" id="SSF158694">
    <property type="entry name" value="UraD-Like"/>
    <property type="match status" value="1"/>
</dbReference>
<dbReference type="GO" id="GO:0051997">
    <property type="term" value="F:2-oxo-4-hydroxy-4-carboxy-5-ureidoimidazoline decarboxylase activity"/>
    <property type="evidence" value="ECO:0007669"/>
    <property type="project" value="UniProtKB-EC"/>
</dbReference>
<keyword evidence="5" id="KW-0210">Decarboxylase</keyword>
<dbReference type="Gene3D" id="1.10.3330.10">
    <property type="entry name" value="Oxo-4-hydroxy-4-carboxy-5-ureidoimidazoline decarboxylase"/>
    <property type="match status" value="1"/>
</dbReference>
<dbReference type="InterPro" id="IPR018020">
    <property type="entry name" value="OHCU_decarboxylase"/>
</dbReference>